<reference evidence="3" key="2">
    <citation type="submission" date="2025-08" db="UniProtKB">
        <authorList>
            <consortium name="Ensembl"/>
        </authorList>
    </citation>
    <scope>IDENTIFICATION</scope>
</reference>
<reference evidence="3" key="3">
    <citation type="submission" date="2025-09" db="UniProtKB">
        <authorList>
            <consortium name="Ensembl"/>
        </authorList>
    </citation>
    <scope>IDENTIFICATION</scope>
</reference>
<keyword evidence="1" id="KW-1015">Disulfide bond</keyword>
<dbReference type="Ensembl" id="ENSGAGT00000006912.1">
    <property type="protein sequence ID" value="ENSGAGP00000005927.1"/>
    <property type="gene ID" value="ENSGAGG00000004819.1"/>
</dbReference>
<name>A0A452GUY9_9SAUR</name>
<dbReference type="Proteomes" id="UP000291020">
    <property type="component" value="Unassembled WGS sequence"/>
</dbReference>
<dbReference type="Gene3D" id="3.30.60.30">
    <property type="match status" value="1"/>
</dbReference>
<dbReference type="Pfam" id="PF00050">
    <property type="entry name" value="Kazal_1"/>
    <property type="match status" value="1"/>
</dbReference>
<dbReference type="SUPFAM" id="SSF100895">
    <property type="entry name" value="Kazal-type serine protease inhibitors"/>
    <property type="match status" value="1"/>
</dbReference>
<proteinExistence type="predicted"/>
<evidence type="ECO:0000313" key="3">
    <source>
        <dbReference type="Ensembl" id="ENSGAGP00000005927.1"/>
    </source>
</evidence>
<protein>
    <recommendedName>
        <fullName evidence="2">Kazal-like domain-containing protein</fullName>
    </recommendedName>
</protein>
<keyword evidence="4" id="KW-1185">Reference proteome</keyword>
<reference evidence="4" key="1">
    <citation type="journal article" date="2017" name="PLoS ONE">
        <title>The Agassiz's desert tortoise genome provides a resource for the conservation of a threatened species.</title>
        <authorList>
            <person name="Tollis M."/>
            <person name="DeNardo D.F."/>
            <person name="Cornelius J.A."/>
            <person name="Dolby G.A."/>
            <person name="Edwards T."/>
            <person name="Henen B.T."/>
            <person name="Karl A.E."/>
            <person name="Murphy R.W."/>
            <person name="Kusumi K."/>
        </authorList>
    </citation>
    <scope>NUCLEOTIDE SEQUENCE [LARGE SCALE GENOMIC DNA]</scope>
</reference>
<dbReference type="InterPro" id="IPR002350">
    <property type="entry name" value="Kazal_dom"/>
</dbReference>
<dbReference type="PROSITE" id="PS51465">
    <property type="entry name" value="KAZAL_2"/>
    <property type="match status" value="1"/>
</dbReference>
<organism evidence="3 4">
    <name type="scientific">Gopherus agassizii</name>
    <name type="common">Agassiz's desert tortoise</name>
    <dbReference type="NCBI Taxonomy" id="38772"/>
    <lineage>
        <taxon>Eukaryota</taxon>
        <taxon>Metazoa</taxon>
        <taxon>Chordata</taxon>
        <taxon>Craniata</taxon>
        <taxon>Vertebrata</taxon>
        <taxon>Euteleostomi</taxon>
        <taxon>Archelosauria</taxon>
        <taxon>Testudinata</taxon>
        <taxon>Testudines</taxon>
        <taxon>Cryptodira</taxon>
        <taxon>Durocryptodira</taxon>
        <taxon>Testudinoidea</taxon>
        <taxon>Testudinidae</taxon>
        <taxon>Gopherus</taxon>
    </lineage>
</organism>
<evidence type="ECO:0000313" key="4">
    <source>
        <dbReference type="Proteomes" id="UP000291020"/>
    </source>
</evidence>
<evidence type="ECO:0000259" key="2">
    <source>
        <dbReference type="PROSITE" id="PS51465"/>
    </source>
</evidence>
<sequence>LARSQFSKVDSDLGGCPRNYAPVCGTDGIAYSNECLLMGLEGGGNFNCLLSSPESSA</sequence>
<feature type="domain" description="Kazal-like" evidence="2">
    <location>
        <begin position="16"/>
        <end position="57"/>
    </location>
</feature>
<dbReference type="InterPro" id="IPR036058">
    <property type="entry name" value="Kazal_dom_sf"/>
</dbReference>
<accession>A0A452GUY9</accession>
<evidence type="ECO:0000256" key="1">
    <source>
        <dbReference type="ARBA" id="ARBA00023157"/>
    </source>
</evidence>
<dbReference type="AlphaFoldDB" id="A0A452GUY9"/>